<dbReference type="Proteomes" id="UP000013782">
    <property type="component" value="Unassembled WGS sequence"/>
</dbReference>
<dbReference type="STRING" id="160454.RV10_GL004296"/>
<name>R2SAE9_9ENTE</name>
<dbReference type="RefSeq" id="WP_010757899.1">
    <property type="nucleotide sequence ID" value="NZ_ASWD01000001.1"/>
</dbReference>
<sequence>MPFIKYTDSLGDFLEENQVYFTYNKRKRFKEGDMLRYPANLRIEKHCIYVVGNTLNTMGLCSFSRSRLTERTTVGRYSSIAPNLKIMGFQHPIDRFSTSPITYSTHPSTVNVPLAAGTEEGNFQAIPYKQKVDAITIGNDVWIGEDVTCKPGITIGDGAVVATGAIVTKDVPPFAIVGGVPAKVLSYRFRQSVIDELLALNWWDYCYWTFDGVRAGDGIEYFIDQLQNLKAKNKLKRVSDLSFVSSKDIEKYV</sequence>
<dbReference type="InterPro" id="IPR050179">
    <property type="entry name" value="Trans_hexapeptide_repeat"/>
</dbReference>
<dbReference type="CDD" id="cd03349">
    <property type="entry name" value="LbH_XAT"/>
    <property type="match status" value="1"/>
</dbReference>
<evidence type="ECO:0000313" key="1">
    <source>
        <dbReference type="EMBL" id="EOH92465.1"/>
    </source>
</evidence>
<accession>R2SAE9</accession>
<dbReference type="eggNOG" id="COG0110">
    <property type="taxonomic scope" value="Bacteria"/>
</dbReference>
<protein>
    <recommendedName>
        <fullName evidence="3">Transferase hexapeptide repeat family phosphonate metabolim protein</fullName>
    </recommendedName>
</protein>
<dbReference type="SUPFAM" id="SSF51161">
    <property type="entry name" value="Trimeric LpxA-like enzymes"/>
    <property type="match status" value="1"/>
</dbReference>
<proteinExistence type="predicted"/>
<dbReference type="InterPro" id="IPR001451">
    <property type="entry name" value="Hexapep"/>
</dbReference>
<dbReference type="PATRIC" id="fig|1158607.3.peg.2904"/>
<comment type="caution">
    <text evidence="1">The sequence shown here is derived from an EMBL/GenBank/DDBJ whole genome shotgun (WGS) entry which is preliminary data.</text>
</comment>
<dbReference type="PANTHER" id="PTHR43300">
    <property type="entry name" value="ACETYLTRANSFERASE"/>
    <property type="match status" value="1"/>
</dbReference>
<dbReference type="HOGENOM" id="CLU_051638_5_0_9"/>
<dbReference type="InterPro" id="IPR011004">
    <property type="entry name" value="Trimer_LpxA-like_sf"/>
</dbReference>
<organism evidence="1 2">
    <name type="scientific">Enterococcus pallens ATCC BAA-351</name>
    <dbReference type="NCBI Taxonomy" id="1158607"/>
    <lineage>
        <taxon>Bacteria</taxon>
        <taxon>Bacillati</taxon>
        <taxon>Bacillota</taxon>
        <taxon>Bacilli</taxon>
        <taxon>Lactobacillales</taxon>
        <taxon>Enterococcaceae</taxon>
        <taxon>Enterococcus</taxon>
    </lineage>
</organism>
<gene>
    <name evidence="1" type="ORF">UAU_02917</name>
</gene>
<dbReference type="OrthoDB" id="9801697at2"/>
<reference evidence="1 2" key="1">
    <citation type="submission" date="2013-02" db="EMBL/GenBank/DDBJ databases">
        <title>The Genome Sequence of Enterococcus pallens BAA-351.</title>
        <authorList>
            <consortium name="The Broad Institute Genome Sequencing Platform"/>
            <consortium name="The Broad Institute Genome Sequencing Center for Infectious Disease"/>
            <person name="Earl A.M."/>
            <person name="Gilmore M.S."/>
            <person name="Lebreton F."/>
            <person name="Walker B."/>
            <person name="Young S.K."/>
            <person name="Zeng Q."/>
            <person name="Gargeya S."/>
            <person name="Fitzgerald M."/>
            <person name="Haas B."/>
            <person name="Abouelleil A."/>
            <person name="Alvarado L."/>
            <person name="Arachchi H.M."/>
            <person name="Berlin A.M."/>
            <person name="Chapman S.B."/>
            <person name="Dewar J."/>
            <person name="Goldberg J."/>
            <person name="Griggs A."/>
            <person name="Gujja S."/>
            <person name="Hansen M."/>
            <person name="Howarth C."/>
            <person name="Imamovic A."/>
            <person name="Larimer J."/>
            <person name="McCowan C."/>
            <person name="Murphy C."/>
            <person name="Neiman D."/>
            <person name="Pearson M."/>
            <person name="Priest M."/>
            <person name="Roberts A."/>
            <person name="Saif S."/>
            <person name="Shea T."/>
            <person name="Sisk P."/>
            <person name="Sykes S."/>
            <person name="Wortman J."/>
            <person name="Nusbaum C."/>
            <person name="Birren B."/>
        </authorList>
    </citation>
    <scope>NUCLEOTIDE SEQUENCE [LARGE SCALE GENOMIC DNA]</scope>
    <source>
        <strain evidence="1 2">ATCC BAA-351</strain>
    </source>
</reference>
<evidence type="ECO:0000313" key="2">
    <source>
        <dbReference type="Proteomes" id="UP000013782"/>
    </source>
</evidence>
<dbReference type="Pfam" id="PF14602">
    <property type="entry name" value="Hexapep_2"/>
    <property type="match status" value="1"/>
</dbReference>
<dbReference type="EMBL" id="AJAQ01000026">
    <property type="protein sequence ID" value="EOH92465.1"/>
    <property type="molecule type" value="Genomic_DNA"/>
</dbReference>
<dbReference type="Gene3D" id="2.160.10.10">
    <property type="entry name" value="Hexapeptide repeat proteins"/>
    <property type="match status" value="1"/>
</dbReference>
<keyword evidence="2" id="KW-1185">Reference proteome</keyword>
<dbReference type="AlphaFoldDB" id="R2SAE9"/>
<evidence type="ECO:0008006" key="3">
    <source>
        <dbReference type="Google" id="ProtNLM"/>
    </source>
</evidence>
<dbReference type="PANTHER" id="PTHR43300:SF11">
    <property type="entry name" value="ACETYLTRANSFERASE RV3034C-RELATED"/>
    <property type="match status" value="1"/>
</dbReference>